<keyword evidence="2" id="KW-1185">Reference proteome</keyword>
<gene>
    <name evidence="1" type="ORF">REJC140_03741</name>
</gene>
<evidence type="ECO:0000313" key="1">
    <source>
        <dbReference type="EMBL" id="CAD7043817.1"/>
    </source>
</evidence>
<protein>
    <submittedName>
        <fullName evidence="1">Uncharacterized protein</fullName>
    </submittedName>
</protein>
<organism evidence="1 2">
    <name type="scientific">Pseudorhizobium endolithicum</name>
    <dbReference type="NCBI Taxonomy" id="1191678"/>
    <lineage>
        <taxon>Bacteria</taxon>
        <taxon>Pseudomonadati</taxon>
        <taxon>Pseudomonadota</taxon>
        <taxon>Alphaproteobacteria</taxon>
        <taxon>Hyphomicrobiales</taxon>
        <taxon>Rhizobiaceae</taxon>
        <taxon>Rhizobium/Agrobacterium group</taxon>
        <taxon>Pseudorhizobium</taxon>
    </lineage>
</organism>
<dbReference type="EMBL" id="CABFWF030000013">
    <property type="protein sequence ID" value="CAD7043817.1"/>
    <property type="molecule type" value="Genomic_DNA"/>
</dbReference>
<sequence length="40" mass="3896">MNDIADRLPAVLLVTGGDAMPTSICAMAPVPASSAPGGRA</sequence>
<evidence type="ECO:0000313" key="2">
    <source>
        <dbReference type="Proteomes" id="UP000606921"/>
    </source>
</evidence>
<reference evidence="1 2" key="1">
    <citation type="submission" date="2020-11" db="EMBL/GenBank/DDBJ databases">
        <authorList>
            <person name="Lassalle F."/>
        </authorList>
    </citation>
    <scope>NUCLEOTIDE SEQUENCE [LARGE SCALE GENOMIC DNA]</scope>
    <source>
        <strain evidence="1 2">JC140</strain>
    </source>
</reference>
<name>A0ABN7JRF6_9HYPH</name>
<comment type="caution">
    <text evidence="1">The sequence shown here is derived from an EMBL/GenBank/DDBJ whole genome shotgun (WGS) entry which is preliminary data.</text>
</comment>
<accession>A0ABN7JRF6</accession>
<dbReference type="Proteomes" id="UP000606921">
    <property type="component" value="Unassembled WGS sequence"/>
</dbReference>
<dbReference type="RefSeq" id="WP_268963131.1">
    <property type="nucleotide sequence ID" value="NZ_CABFWF030000013.1"/>
</dbReference>
<proteinExistence type="predicted"/>